<keyword evidence="7 8" id="KW-0496">Mitochondrion</keyword>
<dbReference type="InterPro" id="IPR013718">
    <property type="entry name" value="COQ9_C"/>
</dbReference>
<sequence>MLKNFVPKRTAFGLTRFYHPNPKEYVPQLTLPPLLYGKDSKQYKILSHSLDVSVPEFGFNERAIVNSINLLGYPSSILSVIGSSNTPSFLHSSTALMELLKFNLVAKRYQLSEDIPLDTPVEELPSLEDLLIKRLKMDVPIGPHLSQLIAQLSIPGPFLTDTSLPELHRLADDMIYFSSEKDHPDFAWYAKRMGVSTAYMSSKLFMAQDRSPGYVDTFEFAKDKLKRIMKLGDYYNNAEEYAWYVLMNSINMAKSKAARG</sequence>
<evidence type="ECO:0000256" key="5">
    <source>
        <dbReference type="ARBA" id="ARBA00022946"/>
    </source>
</evidence>
<dbReference type="eggNOG" id="KOG2969">
    <property type="taxonomic scope" value="Eukaryota"/>
</dbReference>
<proteinExistence type="inferred from homology"/>
<dbReference type="UniPathway" id="UPA00232"/>
<organism evidence="11">
    <name type="scientific">Vanderwaltozyma polyspora (strain ATCC 22028 / DSM 70294 / BCRC 21397 / CBS 2163 / NBRC 10782 / NRRL Y-8283 / UCD 57-17)</name>
    <name type="common">Kluyveromyces polysporus</name>
    <dbReference type="NCBI Taxonomy" id="436907"/>
    <lineage>
        <taxon>Eukaryota</taxon>
        <taxon>Fungi</taxon>
        <taxon>Dikarya</taxon>
        <taxon>Ascomycota</taxon>
        <taxon>Saccharomycotina</taxon>
        <taxon>Saccharomycetes</taxon>
        <taxon>Saccharomycetales</taxon>
        <taxon>Saccharomycetaceae</taxon>
        <taxon>Vanderwaltozyma</taxon>
    </lineage>
</organism>
<dbReference type="Pfam" id="PF08511">
    <property type="entry name" value="COQ9"/>
    <property type="match status" value="1"/>
</dbReference>
<evidence type="ECO:0000256" key="7">
    <source>
        <dbReference type="ARBA" id="ARBA00023128"/>
    </source>
</evidence>
<dbReference type="HOGENOM" id="CLU_057411_1_1_1"/>
<dbReference type="GeneID" id="5545252"/>
<keyword evidence="4 8" id="KW-0831">Ubiquinone biosynthesis</keyword>
<dbReference type="GO" id="GO:0032991">
    <property type="term" value="C:protein-containing complex"/>
    <property type="evidence" value="ECO:0007669"/>
    <property type="project" value="EnsemblFungi"/>
</dbReference>
<evidence type="ECO:0000256" key="4">
    <source>
        <dbReference type="ARBA" id="ARBA00022688"/>
    </source>
</evidence>
<keyword evidence="6 8" id="KW-0446">Lipid-binding</keyword>
<accession>A7TL04</accession>
<evidence type="ECO:0000256" key="8">
    <source>
        <dbReference type="RuleBase" id="RU366063"/>
    </source>
</evidence>
<evidence type="ECO:0000256" key="1">
    <source>
        <dbReference type="ARBA" id="ARBA00004173"/>
    </source>
</evidence>
<evidence type="ECO:0000259" key="9">
    <source>
        <dbReference type="Pfam" id="PF08511"/>
    </source>
</evidence>
<feature type="domain" description="COQ9 C-terminal" evidence="9">
    <location>
        <begin position="161"/>
        <end position="232"/>
    </location>
</feature>
<name>A7TL04_VANPO</name>
<reference evidence="10 11" key="1">
    <citation type="journal article" date="2007" name="Proc. Natl. Acad. Sci. U.S.A.">
        <title>Independent sorting-out of thousands of duplicated gene pairs in two yeast species descended from a whole-genome duplication.</title>
        <authorList>
            <person name="Scannell D.R."/>
            <person name="Frank A.C."/>
            <person name="Conant G.C."/>
            <person name="Byrne K.P."/>
            <person name="Woolfit M."/>
            <person name="Wolfe K.H."/>
        </authorList>
    </citation>
    <scope>NUCLEOTIDE SEQUENCE [LARGE SCALE GENOMIC DNA]</scope>
    <source>
        <strain evidence="11">ATCC 22028 / DSM 70294 / BCRC 21397 / CBS 2163 / NBRC 10782 / NRRL Y-8283 / UCD 57-17</strain>
    </source>
</reference>
<comment type="pathway">
    <text evidence="2 8">Cofactor biosynthesis; ubiquinone biosynthesis.</text>
</comment>
<dbReference type="NCBIfam" id="TIGR02396">
    <property type="entry name" value="diverge_rpsU"/>
    <property type="match status" value="1"/>
</dbReference>
<dbReference type="RefSeq" id="XP_001644918.1">
    <property type="nucleotide sequence ID" value="XM_001644868.1"/>
</dbReference>
<comment type="subcellular location">
    <subcellularLocation>
        <location evidence="1 8">Mitochondrion</location>
    </subcellularLocation>
</comment>
<comment type="function">
    <text evidence="8">Membrane-associated protein that warps the membrane surface to access and bind aromatic isoprenes with high specificity, including ubiquinone (CoQ) isoprene intermediates and presents them directly to Coq7, therefore facilitating the Coq7-mediated hydroxylase step. Participates in the biosynthesis of coenzyme Q, also named ubiquinone, an essential lipid-soluble electron transporter for aerobic cellular respiration.</text>
</comment>
<evidence type="ECO:0000313" key="11">
    <source>
        <dbReference type="Proteomes" id="UP000000267"/>
    </source>
</evidence>
<evidence type="ECO:0000256" key="2">
    <source>
        <dbReference type="ARBA" id="ARBA00004749"/>
    </source>
</evidence>
<dbReference type="Proteomes" id="UP000000267">
    <property type="component" value="Unassembled WGS sequence"/>
</dbReference>
<dbReference type="InterPro" id="IPR012762">
    <property type="entry name" value="Ubiq_biosynth_COQ9"/>
</dbReference>
<dbReference type="KEGG" id="vpo:Kpol_530p30"/>
<dbReference type="GO" id="GO:0008289">
    <property type="term" value="F:lipid binding"/>
    <property type="evidence" value="ECO:0007669"/>
    <property type="project" value="UniProtKB-UniRule"/>
</dbReference>
<dbReference type="OrthoDB" id="619536at2759"/>
<dbReference type="PhylomeDB" id="A7TL04"/>
<dbReference type="AlphaFoldDB" id="A7TL04"/>
<dbReference type="GO" id="GO:0005743">
    <property type="term" value="C:mitochondrial inner membrane"/>
    <property type="evidence" value="ECO:0007669"/>
    <property type="project" value="EnsemblFungi"/>
</dbReference>
<dbReference type="PANTHER" id="PTHR21427:SF19">
    <property type="entry name" value="UBIQUINONE BIOSYNTHESIS PROTEIN COQ9, MITOCHONDRIAL"/>
    <property type="match status" value="1"/>
</dbReference>
<dbReference type="InParanoid" id="A7TL04"/>
<protein>
    <recommendedName>
        <fullName evidence="8">Ubiquinone biosynthesis protein</fullName>
    </recommendedName>
</protein>
<keyword evidence="11" id="KW-1185">Reference proteome</keyword>
<comment type="similarity">
    <text evidence="3 8">Belongs to the COQ9 family.</text>
</comment>
<dbReference type="STRING" id="436907.A7TL04"/>
<keyword evidence="5" id="KW-0809">Transit peptide</keyword>
<dbReference type="EMBL" id="DS480411">
    <property type="protein sequence ID" value="EDO17060.1"/>
    <property type="molecule type" value="Genomic_DNA"/>
</dbReference>
<evidence type="ECO:0000256" key="3">
    <source>
        <dbReference type="ARBA" id="ARBA00010766"/>
    </source>
</evidence>
<evidence type="ECO:0000256" key="6">
    <source>
        <dbReference type="ARBA" id="ARBA00023121"/>
    </source>
</evidence>
<evidence type="ECO:0000313" key="10">
    <source>
        <dbReference type="EMBL" id="EDO17060.1"/>
    </source>
</evidence>
<gene>
    <name evidence="10" type="ORF">Kpol_530p30</name>
</gene>
<dbReference type="FunCoup" id="A7TL04">
    <property type="interactions" value="269"/>
</dbReference>
<dbReference type="OMA" id="SELFMAQ"/>
<dbReference type="PANTHER" id="PTHR21427">
    <property type="entry name" value="UBIQUINONE BIOSYNTHESIS PROTEIN COQ9, MITOCHONDRIAL"/>
    <property type="match status" value="1"/>
</dbReference>
<dbReference type="GO" id="GO:0006744">
    <property type="term" value="P:ubiquinone biosynthetic process"/>
    <property type="evidence" value="ECO:0007669"/>
    <property type="project" value="UniProtKB-UniRule"/>
</dbReference>